<sequence>MIIVLQHPINPPQPTFNCSDPNNSYIIKQTCKIANTSDPTVITQTINDTSTQIQDEIKKGSLNSSSVHDAGAFIYNTVKTVKILNTEGAHSILDIISSIAVQPLQTLQGANTITNNSLLWYPSALPIVVAKTNANLAYKKDGSNVLLNSFTLDSSFCGSASKSHEICYSKNSQVSSGSDDAEFCTTFNPTSLCNNSSKKAYLTMWKSLSFFALAKNNSLGIKTGVSEKTEKQEKSNDNFLWSFFSAAQKNTPQSSAPNQPVTFDTAEVCSSGVYFKNSYASNAGGVDENGVPSTTGSTVWVKRRSDENDLHVSNFKIASFMGDSFVNGGAEVKKDDKHYTADCYQGTCTLLVDGNPTEPLVCSSGAKTTQAVIGGIGIFITVIGIFGFFFKSKTIPVISTIAAVLFNIFNDKNLPKRLKFFAYCYNATFLLYSLYLLLFAEQQITNTSKGMCTFFAVVGYILYISCWIRPDYAFLALWLPLIILLLTIPLYIILIARRWPNSSISKKIYSPLTVSDVLTNYEESKKKRKVREKKEDKKDDDDSIEKGTKLDDVDGDVENNDEDDNEKTVLTNRTLARLIIPQLFLAIPLIAENLALYYAKLTGWHYLFFLTQAFHLIALHGVNFIDKIPKVRAFWNWVKGKFTKKSKDKNDETEVEAVEKPKKPPRGKRRENVLPNEIEDFEAVTLAQDSEIQNPRSEQMRMTRRPIESSEDGSVDGIEVISHENELSEAEEGSPRPVRSYRNASSISIGSLPATKEKQENDAIITKDEARHAGAPDDGNETASTKSLQSYTPEAASEIEIPIKVHILRLDSTMLIDSPFVREPVDEWLQDTDLPPYIPLEDTLEKPGDWRHHLDKQGVHLRFSDIPTRRSSGTTKSPSTLSHEKELSESEIEEKIVEDVLHPNLPSQAYSDDITQIIDNLPDIEQISRYYPNYRGMYEFDQHSLQELSPDEHLPLDYPFIREPVEISIWNDMPPSYIPYVGELAKSEDSSDEEELVEQVLHANLPPQIYLDNATLVIDSLQPVEEVARYEPDYVEMYHFDKNPVHSLSPDEHLPLDIPFIRESIENAVAQGITPSYIPLDPRRPSIVSVHQDEMVEEVLEAIIPTAGLPPDKWILPESQGSLPTFEINMDDLYKFDRHGLHYLSRTKDELPVDCPFIRDPVEEDFARNRAPSYIPFDRDLALSDQRVEDQLIKEVLDAKVLSLSEILHERHDEPIEMDAAVIEKEEKQWILGEPENLRHSENIHHHPEAHEHVHHHHHLHEHVEHEPIETSNVVEQQSIGYGQKISGYPEVLEHGHHHHHHHHQDTFEMLVYEKQLEKSELSQYISNLSPPNYYSKQYSIATSEASTSIYQTPPETPIHAPSTLLHFQTPPDNVSLATQFYQTPPETPFQNQMSHHPLSSHIHHHHRHGSSGPCWPRKCHTFRFHFIG</sequence>
<feature type="compositionally biased region" description="Basic and acidic residues" evidence="1">
    <location>
        <begin position="648"/>
        <end position="662"/>
    </location>
</feature>
<feature type="region of interest" description="Disordered" evidence="1">
    <location>
        <begin position="770"/>
        <end position="791"/>
    </location>
</feature>
<feature type="compositionally biased region" description="Basic and acidic residues" evidence="1">
    <location>
        <begin position="698"/>
        <end position="708"/>
    </location>
</feature>
<evidence type="ECO:0000256" key="1">
    <source>
        <dbReference type="SAM" id="MobiDB-lite"/>
    </source>
</evidence>
<evidence type="ECO:0000313" key="4">
    <source>
        <dbReference type="WBParaSite" id="PDA_v2.g2386.t1"/>
    </source>
</evidence>
<feature type="region of interest" description="Disordered" evidence="1">
    <location>
        <begin position="867"/>
        <end position="889"/>
    </location>
</feature>
<evidence type="ECO:0000256" key="2">
    <source>
        <dbReference type="SAM" id="Phobius"/>
    </source>
</evidence>
<keyword evidence="3" id="KW-1185">Reference proteome</keyword>
<feature type="transmembrane region" description="Helical" evidence="2">
    <location>
        <begin position="371"/>
        <end position="390"/>
    </location>
</feature>
<feature type="compositionally biased region" description="Polar residues" evidence="1">
    <location>
        <begin position="687"/>
        <end position="697"/>
    </location>
</feature>
<feature type="transmembrane region" description="Helical" evidence="2">
    <location>
        <begin position="604"/>
        <end position="625"/>
    </location>
</feature>
<protein>
    <submittedName>
        <fullName evidence="4">Uncharacterized protein</fullName>
    </submittedName>
</protein>
<feature type="transmembrane region" description="Helical" evidence="2">
    <location>
        <begin position="575"/>
        <end position="598"/>
    </location>
</feature>
<feature type="compositionally biased region" description="Polar residues" evidence="1">
    <location>
        <begin position="869"/>
        <end position="881"/>
    </location>
</feature>
<feature type="region of interest" description="Disordered" evidence="1">
    <location>
        <begin position="646"/>
        <end position="673"/>
    </location>
</feature>
<feature type="compositionally biased region" description="Polar residues" evidence="1">
    <location>
        <begin position="781"/>
        <end position="791"/>
    </location>
</feature>
<reference evidence="4" key="1">
    <citation type="submission" date="2022-11" db="UniProtKB">
        <authorList>
            <consortium name="WormBaseParasite"/>
        </authorList>
    </citation>
    <scope>IDENTIFICATION</scope>
</reference>
<dbReference type="Proteomes" id="UP000887578">
    <property type="component" value="Unplaced"/>
</dbReference>
<name>A0A914PYE7_9BILA</name>
<keyword evidence="2" id="KW-0472">Membrane</keyword>
<feature type="region of interest" description="Disordered" evidence="1">
    <location>
        <begin position="528"/>
        <end position="565"/>
    </location>
</feature>
<keyword evidence="2" id="KW-0812">Transmembrane</keyword>
<accession>A0A914PYE7</accession>
<feature type="transmembrane region" description="Helical" evidence="2">
    <location>
        <begin position="476"/>
        <end position="496"/>
    </location>
</feature>
<organism evidence="3 4">
    <name type="scientific">Panagrolaimus davidi</name>
    <dbReference type="NCBI Taxonomy" id="227884"/>
    <lineage>
        <taxon>Eukaryota</taxon>
        <taxon>Metazoa</taxon>
        <taxon>Ecdysozoa</taxon>
        <taxon>Nematoda</taxon>
        <taxon>Chromadorea</taxon>
        <taxon>Rhabditida</taxon>
        <taxon>Tylenchina</taxon>
        <taxon>Panagrolaimomorpha</taxon>
        <taxon>Panagrolaimoidea</taxon>
        <taxon>Panagrolaimidae</taxon>
        <taxon>Panagrolaimus</taxon>
    </lineage>
</organism>
<feature type="transmembrane region" description="Helical" evidence="2">
    <location>
        <begin position="452"/>
        <end position="470"/>
    </location>
</feature>
<keyword evidence="2" id="KW-1133">Transmembrane helix</keyword>
<dbReference type="WBParaSite" id="PDA_v2.g2386.t1">
    <property type="protein sequence ID" value="PDA_v2.g2386.t1"/>
    <property type="gene ID" value="PDA_v2.g2386"/>
</dbReference>
<feature type="region of interest" description="Disordered" evidence="1">
    <location>
        <begin position="687"/>
        <end position="715"/>
    </location>
</feature>
<feature type="compositionally biased region" description="Acidic residues" evidence="1">
    <location>
        <begin position="553"/>
        <end position="565"/>
    </location>
</feature>
<evidence type="ECO:0000313" key="3">
    <source>
        <dbReference type="Proteomes" id="UP000887578"/>
    </source>
</evidence>
<feature type="transmembrane region" description="Helical" evidence="2">
    <location>
        <begin position="420"/>
        <end position="440"/>
    </location>
</feature>
<feature type="region of interest" description="Disordered" evidence="1">
    <location>
        <begin position="723"/>
        <end position="742"/>
    </location>
</feature>
<proteinExistence type="predicted"/>